<keyword evidence="9" id="KW-1185">Reference proteome</keyword>
<feature type="transmembrane region" description="Helical" evidence="6">
    <location>
        <begin position="223"/>
        <end position="245"/>
    </location>
</feature>
<feature type="transmembrane region" description="Helical" evidence="6">
    <location>
        <begin position="295"/>
        <end position="313"/>
    </location>
</feature>
<dbReference type="Gene3D" id="1.20.1250.20">
    <property type="entry name" value="MFS general substrate transporter like domains"/>
    <property type="match status" value="2"/>
</dbReference>
<feature type="transmembrane region" description="Helical" evidence="6">
    <location>
        <begin position="319"/>
        <end position="343"/>
    </location>
</feature>
<dbReference type="InterPro" id="IPR036259">
    <property type="entry name" value="MFS_trans_sf"/>
</dbReference>
<dbReference type="PANTHER" id="PTHR23523:SF2">
    <property type="entry name" value="2-NITROIMIDAZOLE TRANSPORTER"/>
    <property type="match status" value="1"/>
</dbReference>
<evidence type="ECO:0000256" key="3">
    <source>
        <dbReference type="ARBA" id="ARBA00022692"/>
    </source>
</evidence>
<dbReference type="Proteomes" id="UP000319432">
    <property type="component" value="Chromosome"/>
</dbReference>
<evidence type="ECO:0000256" key="2">
    <source>
        <dbReference type="ARBA" id="ARBA00022448"/>
    </source>
</evidence>
<gene>
    <name evidence="8" type="ORF">EEL30_13300</name>
</gene>
<keyword evidence="4 6" id="KW-1133">Transmembrane helix</keyword>
<evidence type="ECO:0000256" key="4">
    <source>
        <dbReference type="ARBA" id="ARBA00022989"/>
    </source>
</evidence>
<dbReference type="InterPro" id="IPR052524">
    <property type="entry name" value="MFS_Cyanate_Porter"/>
</dbReference>
<comment type="subcellular location">
    <subcellularLocation>
        <location evidence="1">Cell membrane</location>
        <topology evidence="1">Multi-pass membrane protein</topology>
    </subcellularLocation>
</comment>
<dbReference type="InterPro" id="IPR004747">
    <property type="entry name" value="CynX-like"/>
</dbReference>
<feature type="transmembrane region" description="Helical" evidence="6">
    <location>
        <begin position="66"/>
        <end position="85"/>
    </location>
</feature>
<protein>
    <submittedName>
        <fullName evidence="8">MFS transporter</fullName>
    </submittedName>
</protein>
<dbReference type="Pfam" id="PF07690">
    <property type="entry name" value="MFS_1"/>
    <property type="match status" value="1"/>
</dbReference>
<feature type="transmembrane region" description="Helical" evidence="6">
    <location>
        <begin position="355"/>
        <end position="377"/>
    </location>
</feature>
<keyword evidence="5 6" id="KW-0472">Membrane</keyword>
<evidence type="ECO:0000259" key="7">
    <source>
        <dbReference type="PROSITE" id="PS50850"/>
    </source>
</evidence>
<dbReference type="InterPro" id="IPR011701">
    <property type="entry name" value="MFS"/>
</dbReference>
<accession>A0A518V894</accession>
<dbReference type="NCBIfam" id="TIGR00896">
    <property type="entry name" value="CynX"/>
    <property type="match status" value="1"/>
</dbReference>
<evidence type="ECO:0000256" key="5">
    <source>
        <dbReference type="ARBA" id="ARBA00023136"/>
    </source>
</evidence>
<sequence>MLGEEKRKLNTPQHQLSNNRPRTFQIRTILTVLGIILIAANLRAAITSVGPLIGDIRDNTGLTGTVAGMLTTLPLIAFAVLSPVTPKLARRFGMEKTLFVGLLVLTLGILLRSLPSTILLFVGTALIGLAIAVGNVLLPSLIKRDFPHNLGIMTGAYSLSMSIFAALASGLSVPIAHGLQIGWRGSLLSVAALSIVAALIWIPQLQSRHIPKGYSTNKTTSKSIWCCPLAWQVTLFMGLQSLAFYVSISWLPAILFDRGYSAESAGWILSLMQFVSLPVSFIVPMIAGRSKNQRGLAVLMSLFGMIGFTGLFIGSNSLLLLWIIFIGLGQGGSISLALTMFALRAPNVMVSAELSGMAQSIGYALAACGPILFGFLHDVTNGWNLPLIGVVIVILIQLLVGLGAGRDAYVTQLDKKETNSVS</sequence>
<evidence type="ECO:0000313" key="9">
    <source>
        <dbReference type="Proteomes" id="UP000319432"/>
    </source>
</evidence>
<dbReference type="PANTHER" id="PTHR23523">
    <property type="match status" value="1"/>
</dbReference>
<dbReference type="InterPro" id="IPR020846">
    <property type="entry name" value="MFS_dom"/>
</dbReference>
<organism evidence="8 9">
    <name type="scientific">Brevibacillus laterosporus</name>
    <name type="common">Bacillus laterosporus</name>
    <dbReference type="NCBI Taxonomy" id="1465"/>
    <lineage>
        <taxon>Bacteria</taxon>
        <taxon>Bacillati</taxon>
        <taxon>Bacillota</taxon>
        <taxon>Bacilli</taxon>
        <taxon>Bacillales</taxon>
        <taxon>Paenibacillaceae</taxon>
        <taxon>Brevibacillus</taxon>
    </lineage>
</organism>
<evidence type="ECO:0000313" key="8">
    <source>
        <dbReference type="EMBL" id="QDX93192.1"/>
    </source>
</evidence>
<dbReference type="EMBL" id="CP033464">
    <property type="protein sequence ID" value="QDX93192.1"/>
    <property type="molecule type" value="Genomic_DNA"/>
</dbReference>
<keyword evidence="2" id="KW-0813">Transport</keyword>
<dbReference type="PROSITE" id="PS50850">
    <property type="entry name" value="MFS"/>
    <property type="match status" value="1"/>
</dbReference>
<feature type="transmembrane region" description="Helical" evidence="6">
    <location>
        <begin position="97"/>
        <end position="114"/>
    </location>
</feature>
<feature type="domain" description="Major facilitator superfamily (MFS) profile" evidence="7">
    <location>
        <begin position="27"/>
        <end position="409"/>
    </location>
</feature>
<feature type="transmembrane region" description="Helical" evidence="6">
    <location>
        <begin position="181"/>
        <end position="202"/>
    </location>
</feature>
<reference evidence="8 9" key="1">
    <citation type="submission" date="2018-11" db="EMBL/GenBank/DDBJ databases">
        <title>Phylogenetic determinants of toxin gene distribution in genomes of Brevibacillus laterosporus.</title>
        <authorList>
            <person name="Glare T.R."/>
            <person name="Durrant A."/>
            <person name="Berry C."/>
            <person name="Palma L."/>
            <person name="Ormskirk M."/>
            <person name="Cox M.O."/>
        </authorList>
    </citation>
    <scope>NUCLEOTIDE SEQUENCE [LARGE SCALE GENOMIC DNA]</scope>
    <source>
        <strain evidence="8 9">1821L</strain>
    </source>
</reference>
<dbReference type="GO" id="GO:0005886">
    <property type="term" value="C:plasma membrane"/>
    <property type="evidence" value="ECO:0007669"/>
    <property type="project" value="UniProtKB-SubCell"/>
</dbReference>
<dbReference type="GO" id="GO:0022857">
    <property type="term" value="F:transmembrane transporter activity"/>
    <property type="evidence" value="ECO:0007669"/>
    <property type="project" value="InterPro"/>
</dbReference>
<dbReference type="AlphaFoldDB" id="A0A518V894"/>
<dbReference type="OrthoDB" id="9797740at2"/>
<feature type="transmembrane region" description="Helical" evidence="6">
    <location>
        <begin position="28"/>
        <end position="46"/>
    </location>
</feature>
<evidence type="ECO:0000256" key="1">
    <source>
        <dbReference type="ARBA" id="ARBA00004651"/>
    </source>
</evidence>
<feature type="transmembrane region" description="Helical" evidence="6">
    <location>
        <begin position="150"/>
        <end position="175"/>
    </location>
</feature>
<evidence type="ECO:0000256" key="6">
    <source>
        <dbReference type="SAM" id="Phobius"/>
    </source>
</evidence>
<dbReference type="CDD" id="cd17339">
    <property type="entry name" value="MFS_NIMT_CynX_like"/>
    <property type="match status" value="1"/>
</dbReference>
<proteinExistence type="predicted"/>
<name>A0A518V894_BRELA</name>
<feature type="transmembrane region" description="Helical" evidence="6">
    <location>
        <begin position="383"/>
        <end position="405"/>
    </location>
</feature>
<feature type="transmembrane region" description="Helical" evidence="6">
    <location>
        <begin position="265"/>
        <end position="283"/>
    </location>
</feature>
<dbReference type="SUPFAM" id="SSF103473">
    <property type="entry name" value="MFS general substrate transporter"/>
    <property type="match status" value="1"/>
</dbReference>
<feature type="transmembrane region" description="Helical" evidence="6">
    <location>
        <begin position="120"/>
        <end position="138"/>
    </location>
</feature>
<keyword evidence="3 6" id="KW-0812">Transmembrane</keyword>